<protein>
    <submittedName>
        <fullName evidence="1">Uncharacterized protein</fullName>
    </submittedName>
</protein>
<name>A0A2U3QDZ9_9BACT</name>
<accession>A0A2U3QDZ9</accession>
<dbReference type="Proteomes" id="UP000245125">
    <property type="component" value="Unassembled WGS sequence"/>
</dbReference>
<evidence type="ECO:0000313" key="1">
    <source>
        <dbReference type="EMBL" id="SPP99653.1"/>
    </source>
</evidence>
<dbReference type="AlphaFoldDB" id="A0A2U3QDZ9"/>
<reference evidence="2" key="1">
    <citation type="submission" date="2018-03" db="EMBL/GenBank/DDBJ databases">
        <authorList>
            <person name="Zecchin S."/>
        </authorList>
    </citation>
    <scope>NUCLEOTIDE SEQUENCE [LARGE SCALE GENOMIC DNA]</scope>
</reference>
<organism evidence="1 2">
    <name type="scientific">Candidatus Sulfobium mesophilum</name>
    <dbReference type="NCBI Taxonomy" id="2016548"/>
    <lineage>
        <taxon>Bacteria</taxon>
        <taxon>Pseudomonadati</taxon>
        <taxon>Nitrospirota</taxon>
        <taxon>Nitrospiria</taxon>
        <taxon>Nitrospirales</taxon>
        <taxon>Nitrospiraceae</taxon>
        <taxon>Candidatus Sulfobium</taxon>
    </lineage>
</organism>
<evidence type="ECO:0000313" key="2">
    <source>
        <dbReference type="Proteomes" id="UP000245125"/>
    </source>
</evidence>
<proteinExistence type="predicted"/>
<keyword evidence="2" id="KW-1185">Reference proteome</keyword>
<gene>
    <name evidence="1" type="ORF">NBG4_1040003</name>
</gene>
<dbReference type="EMBL" id="OUUY01000007">
    <property type="protein sequence ID" value="SPP99653.1"/>
    <property type="molecule type" value="Genomic_DNA"/>
</dbReference>
<sequence>MKGIFREDAKERLMQTQMENHIFLGLDSTASLYFAEQQGN</sequence>